<evidence type="ECO:0000313" key="2">
    <source>
        <dbReference type="Proteomes" id="UP000243719"/>
    </source>
</evidence>
<dbReference type="STRING" id="1770053.SAMN05216551_1047"/>
<evidence type="ECO:0000313" key="1">
    <source>
        <dbReference type="EMBL" id="SDV47929.1"/>
    </source>
</evidence>
<proteinExistence type="predicted"/>
<dbReference type="OrthoDB" id="9013812at2"/>
<sequence>MHFKPGMTCCKQDRVTMGLDCDYQSMIGCALCACRRAMRLGPQQLHAQLLSILRALPAGDVAAMARTVGCMPAFIDAASQVCAAHVTKQERQLFLAAITPHLVTSELERFEALHAAEWKRLRGK</sequence>
<name>A0A1H2PNW2_9BURK</name>
<gene>
    <name evidence="1" type="ORF">SAMN05216551_1047</name>
</gene>
<protein>
    <submittedName>
        <fullName evidence="1">Uncharacterized protein</fullName>
    </submittedName>
</protein>
<accession>A0A1H2PNW2</accession>
<organism evidence="1 2">
    <name type="scientific">Chitinasiproducens palmae</name>
    <dbReference type="NCBI Taxonomy" id="1770053"/>
    <lineage>
        <taxon>Bacteria</taxon>
        <taxon>Pseudomonadati</taxon>
        <taxon>Pseudomonadota</taxon>
        <taxon>Betaproteobacteria</taxon>
        <taxon>Burkholderiales</taxon>
        <taxon>Burkholderiaceae</taxon>
        <taxon>Chitinasiproducens</taxon>
    </lineage>
</organism>
<dbReference type="RefSeq" id="WP_139169559.1">
    <property type="nucleotide sequence ID" value="NZ_FNLO01000004.1"/>
</dbReference>
<keyword evidence="2" id="KW-1185">Reference proteome</keyword>
<dbReference type="AlphaFoldDB" id="A0A1H2PNW2"/>
<dbReference type="EMBL" id="FNLO01000004">
    <property type="protein sequence ID" value="SDV47929.1"/>
    <property type="molecule type" value="Genomic_DNA"/>
</dbReference>
<dbReference type="Proteomes" id="UP000243719">
    <property type="component" value="Unassembled WGS sequence"/>
</dbReference>
<reference evidence="2" key="1">
    <citation type="submission" date="2016-09" db="EMBL/GenBank/DDBJ databases">
        <authorList>
            <person name="Varghese N."/>
            <person name="Submissions S."/>
        </authorList>
    </citation>
    <scope>NUCLEOTIDE SEQUENCE [LARGE SCALE GENOMIC DNA]</scope>
    <source>
        <strain evidence="2">JS23</strain>
    </source>
</reference>
<dbReference type="PROSITE" id="PS51257">
    <property type="entry name" value="PROKAR_LIPOPROTEIN"/>
    <property type="match status" value="1"/>
</dbReference>